<dbReference type="InterPro" id="IPR011051">
    <property type="entry name" value="RmlC_Cupin_sf"/>
</dbReference>
<proteinExistence type="predicted"/>
<dbReference type="GO" id="GO:0005829">
    <property type="term" value="C:cytosol"/>
    <property type="evidence" value="ECO:0007669"/>
    <property type="project" value="TreeGrafter"/>
</dbReference>
<dbReference type="Pfam" id="PF01381">
    <property type="entry name" value="HTH_3"/>
    <property type="match status" value="1"/>
</dbReference>
<dbReference type="PANTHER" id="PTHR46797">
    <property type="entry name" value="HTH-TYPE TRANSCRIPTIONAL REGULATOR"/>
    <property type="match status" value="1"/>
</dbReference>
<dbReference type="Proteomes" id="UP000298781">
    <property type="component" value="Chromosome"/>
</dbReference>
<dbReference type="PROSITE" id="PS50943">
    <property type="entry name" value="HTH_CROC1"/>
    <property type="match status" value="1"/>
</dbReference>
<dbReference type="PANTHER" id="PTHR46797:SF20">
    <property type="entry name" value="BLR4304 PROTEIN"/>
    <property type="match status" value="1"/>
</dbReference>
<name>A0A4D7AYR1_9HYPH</name>
<dbReference type="CDD" id="cd02209">
    <property type="entry name" value="cupin_XRE_C"/>
    <property type="match status" value="1"/>
</dbReference>
<keyword evidence="4" id="KW-1185">Reference proteome</keyword>
<dbReference type="SUPFAM" id="SSF51182">
    <property type="entry name" value="RmlC-like cupins"/>
    <property type="match status" value="1"/>
</dbReference>
<accession>A0A4D7AYR1</accession>
<evidence type="ECO:0000313" key="4">
    <source>
        <dbReference type="Proteomes" id="UP000298781"/>
    </source>
</evidence>
<dbReference type="InterPro" id="IPR050807">
    <property type="entry name" value="TransReg_Diox_bact_type"/>
</dbReference>
<dbReference type="Gene3D" id="2.60.120.10">
    <property type="entry name" value="Jelly Rolls"/>
    <property type="match status" value="1"/>
</dbReference>
<dbReference type="SUPFAM" id="SSF47413">
    <property type="entry name" value="lambda repressor-like DNA-binding domains"/>
    <property type="match status" value="1"/>
</dbReference>
<evidence type="ECO:0000256" key="1">
    <source>
        <dbReference type="ARBA" id="ARBA00023125"/>
    </source>
</evidence>
<dbReference type="InterPro" id="IPR013096">
    <property type="entry name" value="Cupin_2"/>
</dbReference>
<dbReference type="KEGG" id="pstg:E8M01_10000"/>
<dbReference type="SMART" id="SM00530">
    <property type="entry name" value="HTH_XRE"/>
    <property type="match status" value="1"/>
</dbReference>
<feature type="domain" description="HTH cro/C1-type" evidence="2">
    <location>
        <begin position="27"/>
        <end position="81"/>
    </location>
</feature>
<dbReference type="InterPro" id="IPR001387">
    <property type="entry name" value="Cro/C1-type_HTH"/>
</dbReference>
<dbReference type="GO" id="GO:0003677">
    <property type="term" value="F:DNA binding"/>
    <property type="evidence" value="ECO:0007669"/>
    <property type="project" value="UniProtKB-KW"/>
</dbReference>
<dbReference type="InterPro" id="IPR014710">
    <property type="entry name" value="RmlC-like_jellyroll"/>
</dbReference>
<dbReference type="Gene3D" id="1.10.260.40">
    <property type="entry name" value="lambda repressor-like DNA-binding domains"/>
    <property type="match status" value="1"/>
</dbReference>
<gene>
    <name evidence="3" type="ORF">E8M01_10000</name>
</gene>
<dbReference type="RefSeq" id="WP_136959988.1">
    <property type="nucleotide sequence ID" value="NZ_CP039690.1"/>
</dbReference>
<sequence>MPDVVPLGSNAAAGGAERSDLRIGQRIRAIRTDQGLTLDETSRRSGVSKSALSKIENDRASPTFEVLERIAAGLGVALVNLFSEQSTGHIGRLTSTPAGGGRRTEDRNYIHEFLCTGLKDRRMVPFVTTVKARSAHQFEKPASHKGEEFLYVLSGAVAFVSGSYAEIRLTAGDSLYFDSRLDHLCYTTDGADATLLWVWCETG</sequence>
<dbReference type="EMBL" id="CP039690">
    <property type="protein sequence ID" value="QCI64535.1"/>
    <property type="molecule type" value="Genomic_DNA"/>
</dbReference>
<reference evidence="3 4" key="1">
    <citation type="submission" date="2019-04" db="EMBL/GenBank/DDBJ databases">
        <title>Phreatobacter aquaticus sp. nov.</title>
        <authorList>
            <person name="Choi A."/>
        </authorList>
    </citation>
    <scope>NUCLEOTIDE SEQUENCE [LARGE SCALE GENOMIC DNA]</scope>
    <source>
        <strain evidence="3 4">KCTC 52518</strain>
    </source>
</reference>
<dbReference type="GO" id="GO:0003700">
    <property type="term" value="F:DNA-binding transcription factor activity"/>
    <property type="evidence" value="ECO:0007669"/>
    <property type="project" value="TreeGrafter"/>
</dbReference>
<dbReference type="InterPro" id="IPR010982">
    <property type="entry name" value="Lambda_DNA-bd_dom_sf"/>
</dbReference>
<evidence type="ECO:0000313" key="3">
    <source>
        <dbReference type="EMBL" id="QCI64535.1"/>
    </source>
</evidence>
<dbReference type="AlphaFoldDB" id="A0A4D7AYR1"/>
<dbReference type="CDD" id="cd00093">
    <property type="entry name" value="HTH_XRE"/>
    <property type="match status" value="1"/>
</dbReference>
<dbReference type="OrthoDB" id="9805356at2"/>
<keyword evidence="1" id="KW-0238">DNA-binding</keyword>
<evidence type="ECO:0000259" key="2">
    <source>
        <dbReference type="PROSITE" id="PS50943"/>
    </source>
</evidence>
<organism evidence="3 4">
    <name type="scientific">Phreatobacter stygius</name>
    <dbReference type="NCBI Taxonomy" id="1940610"/>
    <lineage>
        <taxon>Bacteria</taxon>
        <taxon>Pseudomonadati</taxon>
        <taxon>Pseudomonadota</taxon>
        <taxon>Alphaproteobacteria</taxon>
        <taxon>Hyphomicrobiales</taxon>
        <taxon>Phreatobacteraceae</taxon>
        <taxon>Phreatobacter</taxon>
    </lineage>
</organism>
<dbReference type="Pfam" id="PF07883">
    <property type="entry name" value="Cupin_2"/>
    <property type="match status" value="1"/>
</dbReference>
<protein>
    <submittedName>
        <fullName evidence="3">Helix-turn-helix domain-containing protein</fullName>
    </submittedName>
</protein>